<dbReference type="PROSITE" id="PS00139">
    <property type="entry name" value="THIOL_PROTEASE_CYS"/>
    <property type="match status" value="1"/>
</dbReference>
<accession>A0A815G3Q0</accession>
<evidence type="ECO:0000259" key="7">
    <source>
        <dbReference type="PROSITE" id="PS50203"/>
    </source>
</evidence>
<evidence type="ECO:0000256" key="4">
    <source>
        <dbReference type="ARBA" id="ARBA00022807"/>
    </source>
</evidence>
<evidence type="ECO:0000256" key="2">
    <source>
        <dbReference type="ARBA" id="ARBA00022670"/>
    </source>
</evidence>
<dbReference type="PROSITE" id="PS50203">
    <property type="entry name" value="CALPAIN_CAT"/>
    <property type="match status" value="1"/>
</dbReference>
<dbReference type="SUPFAM" id="SSF54001">
    <property type="entry name" value="Cysteine proteinases"/>
    <property type="match status" value="1"/>
</dbReference>
<feature type="active site" evidence="5">
    <location>
        <position position="339"/>
    </location>
</feature>
<reference evidence="8" key="1">
    <citation type="submission" date="2021-02" db="EMBL/GenBank/DDBJ databases">
        <authorList>
            <person name="Nowell W R."/>
        </authorList>
    </citation>
    <scope>NUCLEOTIDE SEQUENCE</scope>
</reference>
<dbReference type="CDD" id="cd00044">
    <property type="entry name" value="CysPc"/>
    <property type="match status" value="1"/>
</dbReference>
<dbReference type="Proteomes" id="UP000663852">
    <property type="component" value="Unassembled WGS sequence"/>
</dbReference>
<protein>
    <recommendedName>
        <fullName evidence="7">Calpain catalytic domain-containing protein</fullName>
    </recommendedName>
</protein>
<dbReference type="EMBL" id="CAJNOJ010000247">
    <property type="protein sequence ID" value="CAF1333970.1"/>
    <property type="molecule type" value="Genomic_DNA"/>
</dbReference>
<dbReference type="InterPro" id="IPR038765">
    <property type="entry name" value="Papain-like_cys_pep_sf"/>
</dbReference>
<dbReference type="Pfam" id="PF00648">
    <property type="entry name" value="Peptidase_C2"/>
    <property type="match status" value="1"/>
</dbReference>
<name>A0A815G3Q0_ADIRI</name>
<proteinExistence type="inferred from homology"/>
<gene>
    <name evidence="8" type="ORF">EDS130_LOCUS32350</name>
</gene>
<dbReference type="Gene3D" id="3.90.70.10">
    <property type="entry name" value="Cysteine proteinases"/>
    <property type="match status" value="1"/>
</dbReference>
<comment type="similarity">
    <text evidence="1">Belongs to the peptidase C2 family.</text>
</comment>
<evidence type="ECO:0000256" key="6">
    <source>
        <dbReference type="PROSITE-ProRule" id="PRU00239"/>
    </source>
</evidence>
<dbReference type="InterPro" id="IPR022684">
    <property type="entry name" value="Calpain_cysteine_protease"/>
</dbReference>
<evidence type="ECO:0000256" key="3">
    <source>
        <dbReference type="ARBA" id="ARBA00022801"/>
    </source>
</evidence>
<comment type="caution">
    <text evidence="6">Lacks conserved residue(s) required for the propagation of feature annotation.</text>
</comment>
<organism evidence="8 9">
    <name type="scientific">Adineta ricciae</name>
    <name type="common">Rotifer</name>
    <dbReference type="NCBI Taxonomy" id="249248"/>
    <lineage>
        <taxon>Eukaryota</taxon>
        <taxon>Metazoa</taxon>
        <taxon>Spiralia</taxon>
        <taxon>Gnathifera</taxon>
        <taxon>Rotifera</taxon>
        <taxon>Eurotatoria</taxon>
        <taxon>Bdelloidea</taxon>
        <taxon>Adinetida</taxon>
        <taxon>Adinetidae</taxon>
        <taxon>Adineta</taxon>
    </lineage>
</organism>
<dbReference type="PANTHER" id="PTHR10183">
    <property type="entry name" value="CALPAIN"/>
    <property type="match status" value="1"/>
</dbReference>
<sequence length="677" mass="77717">MGVTVSNARPHEVGFTRIKNQWFCSKCSSLNSIANYPTCQVCHQSETTNDFSSKIRLKPSWLCKFCKHKNGMDRHLCKNCGKASMRPMSVSIHYRQQQDESNAAKTFQKIVAYCQQNNVRFTDEEFSPSNRSLGPEMVQSVAKWLRISDISQSRTDTNYSWRVCSSNPQSVDIEQGQLGDCWLLAALSLITERPEMLRRVLLTQTINSQGTYLVRICHNGLWKNVLVDDYFPCTARNRLAFSRARKGQLFVPLIEKACAKVFGSYESLRRGSTAEGLQLLTGAPCHQVDLNPYKKKLDPSLVWDQLLSACQSKLLIGVSTCRNDLNIEEYQRIGIEPNHAFSLLLATKVSNYRYVLIRDPHGNTKYSDNSIVNSQLQAIYETNHTLGIFWISFEKFLHYFDSLTISTYRPDYFDIREPAKFTRSSTEPVSAYYFQVTQTSKIDISLIHHREDRQQSADHTQSFVLCDVEYESKRLGRNKILLESQRGGFLHWSGTLKPSVYVLIPFSISFWRHASDDNQRPNRNFTLVIHSNTELSGHLVKEPATFLADCLIRATMKYCGQPEKKGNAVFYETSQSINTTLIVAENLSTDENLNVVIDINQAKNLRHSRSWFLTNDYLPPSHRQLLCIMEWTNKQGETSQIKYTRTQGFTSECYMSKPFVDIQNNDLHSPRSFILSK</sequence>
<evidence type="ECO:0000313" key="9">
    <source>
        <dbReference type="Proteomes" id="UP000663852"/>
    </source>
</evidence>
<dbReference type="SMART" id="SM00230">
    <property type="entry name" value="CysPc"/>
    <property type="match status" value="1"/>
</dbReference>
<dbReference type="GO" id="GO:0004198">
    <property type="term" value="F:calcium-dependent cysteine-type endopeptidase activity"/>
    <property type="evidence" value="ECO:0007669"/>
    <property type="project" value="InterPro"/>
</dbReference>
<feature type="domain" description="Calpain catalytic" evidence="7">
    <location>
        <begin position="120"/>
        <end position="409"/>
    </location>
</feature>
<evidence type="ECO:0000256" key="5">
    <source>
        <dbReference type="PIRSR" id="PIRSR622684-1"/>
    </source>
</evidence>
<comment type="caution">
    <text evidence="8">The sequence shown here is derived from an EMBL/GenBank/DDBJ whole genome shotgun (WGS) entry which is preliminary data.</text>
</comment>
<feature type="active site" evidence="5">
    <location>
        <position position="181"/>
    </location>
</feature>
<dbReference type="PRINTS" id="PR00704">
    <property type="entry name" value="CALPAIN"/>
</dbReference>
<evidence type="ECO:0000313" key="8">
    <source>
        <dbReference type="EMBL" id="CAF1333970.1"/>
    </source>
</evidence>
<dbReference type="GO" id="GO:0005737">
    <property type="term" value="C:cytoplasm"/>
    <property type="evidence" value="ECO:0007669"/>
    <property type="project" value="TreeGrafter"/>
</dbReference>
<evidence type="ECO:0000256" key="1">
    <source>
        <dbReference type="ARBA" id="ARBA00007623"/>
    </source>
</evidence>
<keyword evidence="3" id="KW-0378">Hydrolase</keyword>
<dbReference type="AlphaFoldDB" id="A0A815G3Q0"/>
<dbReference type="InterPro" id="IPR001300">
    <property type="entry name" value="Peptidase_C2_calpain_cat"/>
</dbReference>
<dbReference type="InterPro" id="IPR000169">
    <property type="entry name" value="Pept_cys_AS"/>
</dbReference>
<keyword evidence="4" id="KW-0788">Thiol protease</keyword>
<dbReference type="PANTHER" id="PTHR10183:SF382">
    <property type="entry name" value="CALPAIN-15"/>
    <property type="match status" value="1"/>
</dbReference>
<dbReference type="OrthoDB" id="424753at2759"/>
<keyword evidence="2" id="KW-0645">Protease</keyword>
<dbReference type="GO" id="GO:0006508">
    <property type="term" value="P:proteolysis"/>
    <property type="evidence" value="ECO:0007669"/>
    <property type="project" value="UniProtKB-KW"/>
</dbReference>